<keyword evidence="1" id="KW-0472">Membrane</keyword>
<sequence>MTTFIIIYVLGVVINAFVAASIWDDLKDDKVLERVRLAILLFFVLASVGTWVYAIIYTAARFIKSLHAGKKKKGNGKKNND</sequence>
<gene>
    <name evidence="2" type="ORF">FYJ29_00325</name>
</gene>
<name>A0A6L5XB42_9BACT</name>
<evidence type="ECO:0000313" key="2">
    <source>
        <dbReference type="EMBL" id="MSS16226.1"/>
    </source>
</evidence>
<keyword evidence="1" id="KW-1133">Transmembrane helix</keyword>
<accession>A0A6L5XB42</accession>
<protein>
    <submittedName>
        <fullName evidence="2">Uncharacterized protein</fullName>
    </submittedName>
</protein>
<comment type="caution">
    <text evidence="2">The sequence shown here is derived from an EMBL/GenBank/DDBJ whole genome shotgun (WGS) entry which is preliminary data.</text>
</comment>
<evidence type="ECO:0000313" key="3">
    <source>
        <dbReference type="Proteomes" id="UP000483362"/>
    </source>
</evidence>
<keyword evidence="3" id="KW-1185">Reference proteome</keyword>
<feature type="transmembrane region" description="Helical" evidence="1">
    <location>
        <begin position="35"/>
        <end position="63"/>
    </location>
</feature>
<dbReference type="Proteomes" id="UP000483362">
    <property type="component" value="Unassembled WGS sequence"/>
</dbReference>
<dbReference type="RefSeq" id="WP_154327987.1">
    <property type="nucleotide sequence ID" value="NZ_CP045696.1"/>
</dbReference>
<organism evidence="2 3">
    <name type="scientific">Sodaliphilus pleomorphus</name>
    <dbReference type="NCBI Taxonomy" id="2606626"/>
    <lineage>
        <taxon>Bacteria</taxon>
        <taxon>Pseudomonadati</taxon>
        <taxon>Bacteroidota</taxon>
        <taxon>Bacteroidia</taxon>
        <taxon>Bacteroidales</taxon>
        <taxon>Muribaculaceae</taxon>
        <taxon>Sodaliphilus</taxon>
    </lineage>
</organism>
<dbReference type="EMBL" id="VULT01000001">
    <property type="protein sequence ID" value="MSS16226.1"/>
    <property type="molecule type" value="Genomic_DNA"/>
</dbReference>
<dbReference type="AlphaFoldDB" id="A0A6L5XB42"/>
<feature type="transmembrane region" description="Helical" evidence="1">
    <location>
        <begin position="5"/>
        <end position="23"/>
    </location>
</feature>
<reference evidence="2 3" key="1">
    <citation type="submission" date="2019-08" db="EMBL/GenBank/DDBJ databases">
        <title>In-depth cultivation of the pig gut microbiome towards novel bacterial diversity and tailored functional studies.</title>
        <authorList>
            <person name="Wylensek D."/>
            <person name="Hitch T.C.A."/>
            <person name="Clavel T."/>
        </authorList>
    </citation>
    <scope>NUCLEOTIDE SEQUENCE [LARGE SCALE GENOMIC DNA]</scope>
    <source>
        <strain evidence="2 3">Oil-RF-744-WCA-WT-10</strain>
    </source>
</reference>
<proteinExistence type="predicted"/>
<evidence type="ECO:0000256" key="1">
    <source>
        <dbReference type="SAM" id="Phobius"/>
    </source>
</evidence>
<keyword evidence="1" id="KW-0812">Transmembrane</keyword>